<reference evidence="2" key="1">
    <citation type="submission" date="2022-03" db="EMBL/GenBank/DDBJ databases">
        <authorList>
            <person name="Alioto T."/>
            <person name="Alioto T."/>
            <person name="Gomez Garrido J."/>
        </authorList>
    </citation>
    <scope>NUCLEOTIDE SEQUENCE</scope>
</reference>
<gene>
    <name evidence="2" type="ORF">PECUL_23A006752</name>
</gene>
<accession>A0AAD1R0S4</accession>
<keyword evidence="3" id="KW-1185">Reference proteome</keyword>
<protein>
    <submittedName>
        <fullName evidence="2">Uncharacterized protein</fullName>
    </submittedName>
</protein>
<dbReference type="EMBL" id="OW240912">
    <property type="protein sequence ID" value="CAH2220801.1"/>
    <property type="molecule type" value="Genomic_DNA"/>
</dbReference>
<feature type="non-terminal residue" evidence="2">
    <location>
        <position position="75"/>
    </location>
</feature>
<proteinExistence type="predicted"/>
<evidence type="ECO:0000256" key="1">
    <source>
        <dbReference type="SAM" id="MobiDB-lite"/>
    </source>
</evidence>
<organism evidence="2 3">
    <name type="scientific">Pelobates cultripes</name>
    <name type="common">Western spadefoot toad</name>
    <dbReference type="NCBI Taxonomy" id="61616"/>
    <lineage>
        <taxon>Eukaryota</taxon>
        <taxon>Metazoa</taxon>
        <taxon>Chordata</taxon>
        <taxon>Craniata</taxon>
        <taxon>Vertebrata</taxon>
        <taxon>Euteleostomi</taxon>
        <taxon>Amphibia</taxon>
        <taxon>Batrachia</taxon>
        <taxon>Anura</taxon>
        <taxon>Pelobatoidea</taxon>
        <taxon>Pelobatidae</taxon>
        <taxon>Pelobates</taxon>
    </lineage>
</organism>
<evidence type="ECO:0000313" key="3">
    <source>
        <dbReference type="Proteomes" id="UP001295444"/>
    </source>
</evidence>
<feature type="region of interest" description="Disordered" evidence="1">
    <location>
        <begin position="1"/>
        <end position="54"/>
    </location>
</feature>
<dbReference type="Proteomes" id="UP001295444">
    <property type="component" value="Chromosome 01"/>
</dbReference>
<sequence>HTDTTRPPHRRLHQDSPEGQRYTAKDGSLLQPRPGMPQPNSTRMYKAQHRQQLHRMAKGITAAPPAYQRLPLKAG</sequence>
<evidence type="ECO:0000313" key="2">
    <source>
        <dbReference type="EMBL" id="CAH2220801.1"/>
    </source>
</evidence>
<feature type="non-terminal residue" evidence="2">
    <location>
        <position position="1"/>
    </location>
</feature>
<dbReference type="AlphaFoldDB" id="A0AAD1R0S4"/>
<name>A0AAD1R0S4_PELCU</name>